<dbReference type="RefSeq" id="WP_192909544.1">
    <property type="nucleotide sequence ID" value="NZ_BJFL01000013.1"/>
</dbReference>
<dbReference type="InterPro" id="IPR000620">
    <property type="entry name" value="EamA_dom"/>
</dbReference>
<dbReference type="GO" id="GO:0016020">
    <property type="term" value="C:membrane"/>
    <property type="evidence" value="ECO:0007669"/>
    <property type="project" value="InterPro"/>
</dbReference>
<feature type="transmembrane region" description="Helical" evidence="2">
    <location>
        <begin position="142"/>
        <end position="161"/>
    </location>
</feature>
<dbReference type="Gene3D" id="1.10.3730.20">
    <property type="match status" value="1"/>
</dbReference>
<evidence type="ECO:0000313" key="5">
    <source>
        <dbReference type="Proteomes" id="UP000298860"/>
    </source>
</evidence>
<feature type="transmembrane region" description="Helical" evidence="2">
    <location>
        <begin position="173"/>
        <end position="193"/>
    </location>
</feature>
<comment type="similarity">
    <text evidence="1">Belongs to the EamA transporter family.</text>
</comment>
<protein>
    <submittedName>
        <fullName evidence="4">Membrane protein</fullName>
    </submittedName>
</protein>
<keyword evidence="2" id="KW-1133">Transmembrane helix</keyword>
<feature type="domain" description="EamA" evidence="3">
    <location>
        <begin position="146"/>
        <end position="277"/>
    </location>
</feature>
<dbReference type="AlphaFoldDB" id="A0A4D4JBN9"/>
<dbReference type="SUPFAM" id="SSF103481">
    <property type="entry name" value="Multidrug resistance efflux transporter EmrE"/>
    <property type="match status" value="2"/>
</dbReference>
<organism evidence="4 5">
    <name type="scientific">Gandjariella thermophila</name>
    <dbReference type="NCBI Taxonomy" id="1931992"/>
    <lineage>
        <taxon>Bacteria</taxon>
        <taxon>Bacillati</taxon>
        <taxon>Actinomycetota</taxon>
        <taxon>Actinomycetes</taxon>
        <taxon>Pseudonocardiales</taxon>
        <taxon>Pseudonocardiaceae</taxon>
        <taxon>Gandjariella</taxon>
    </lineage>
</organism>
<comment type="caution">
    <text evidence="4">The sequence shown here is derived from an EMBL/GenBank/DDBJ whole genome shotgun (WGS) entry which is preliminary data.</text>
</comment>
<evidence type="ECO:0000256" key="1">
    <source>
        <dbReference type="ARBA" id="ARBA00007362"/>
    </source>
</evidence>
<feature type="transmembrane region" description="Helical" evidence="2">
    <location>
        <begin position="117"/>
        <end position="135"/>
    </location>
</feature>
<evidence type="ECO:0000313" key="4">
    <source>
        <dbReference type="EMBL" id="GDY31337.1"/>
    </source>
</evidence>
<gene>
    <name evidence="4" type="ORF">GTS_29700</name>
</gene>
<dbReference type="Pfam" id="PF00892">
    <property type="entry name" value="EamA"/>
    <property type="match status" value="1"/>
</dbReference>
<dbReference type="Proteomes" id="UP000298860">
    <property type="component" value="Unassembled WGS sequence"/>
</dbReference>
<keyword evidence="2" id="KW-0812">Transmembrane</keyword>
<feature type="transmembrane region" description="Helical" evidence="2">
    <location>
        <begin position="205"/>
        <end position="225"/>
    </location>
</feature>
<feature type="transmembrane region" description="Helical" evidence="2">
    <location>
        <begin position="261"/>
        <end position="278"/>
    </location>
</feature>
<feature type="transmembrane region" description="Helical" evidence="2">
    <location>
        <begin position="30"/>
        <end position="51"/>
    </location>
</feature>
<evidence type="ECO:0000259" key="3">
    <source>
        <dbReference type="Pfam" id="PF00892"/>
    </source>
</evidence>
<feature type="transmembrane region" description="Helical" evidence="2">
    <location>
        <begin position="58"/>
        <end position="76"/>
    </location>
</feature>
<feature type="transmembrane region" description="Helical" evidence="2">
    <location>
        <begin position="231"/>
        <end position="254"/>
    </location>
</feature>
<accession>A0A4D4JBN9</accession>
<dbReference type="EMBL" id="BJFL01000013">
    <property type="protein sequence ID" value="GDY31337.1"/>
    <property type="molecule type" value="Genomic_DNA"/>
</dbReference>
<keyword evidence="2" id="KW-0472">Membrane</keyword>
<keyword evidence="5" id="KW-1185">Reference proteome</keyword>
<dbReference type="InterPro" id="IPR037185">
    <property type="entry name" value="EmrE-like"/>
</dbReference>
<reference evidence="5" key="1">
    <citation type="submission" date="2019-04" db="EMBL/GenBank/DDBJ databases">
        <title>Draft genome sequence of Pseudonocardiaceae bacterium SL3-2-4.</title>
        <authorList>
            <person name="Ningsih F."/>
            <person name="Yokota A."/>
            <person name="Sakai Y."/>
            <person name="Nanatani K."/>
            <person name="Yabe S."/>
            <person name="Oetari A."/>
            <person name="Sjamsuridzal W."/>
        </authorList>
    </citation>
    <scope>NUCLEOTIDE SEQUENCE [LARGE SCALE GENOMIC DNA]</scope>
    <source>
        <strain evidence="5">SL3-2-4</strain>
    </source>
</reference>
<evidence type="ECO:0000256" key="2">
    <source>
        <dbReference type="SAM" id="Phobius"/>
    </source>
</evidence>
<sequence length="279" mass="28406">MSPTIMLAVLGAAVLHAAWNAIAHGAGDRLVGFTLIGLAYTGVSAVVVVVTGAPAVAAWPYLLASAAVHVLYQLALMRSYQLGQFSQAYPLARGTSPWVVAVVSITVLGQRMPLPELIGVLVVSAGLISLVVLGGRPKRADLPALGAAFGTGLLIATYTVIDGVGVHRTGVASYAGWLFLLQGPAVPLLALAVRGRALPVGLRPSLVTGLIGGVVSLAAYGLVLWAQARGALAPIAALRETSIIFGALIGAVAFHERLGRGRALASAVVVGGVILINLR</sequence>
<proteinExistence type="inferred from homology"/>
<name>A0A4D4JBN9_9PSEU</name>